<gene>
    <name evidence="2" type="ORF">IWX46DRAFT_636767</name>
</gene>
<keyword evidence="1" id="KW-0812">Transmembrane</keyword>
<keyword evidence="1" id="KW-0472">Membrane</keyword>
<protein>
    <submittedName>
        <fullName evidence="2">Uncharacterized protein</fullName>
    </submittedName>
</protein>
<organism evidence="2 3">
    <name type="scientific">Phyllosticta citricarpa</name>
    <dbReference type="NCBI Taxonomy" id="55181"/>
    <lineage>
        <taxon>Eukaryota</taxon>
        <taxon>Fungi</taxon>
        <taxon>Dikarya</taxon>
        <taxon>Ascomycota</taxon>
        <taxon>Pezizomycotina</taxon>
        <taxon>Dothideomycetes</taxon>
        <taxon>Dothideomycetes incertae sedis</taxon>
        <taxon>Botryosphaeriales</taxon>
        <taxon>Phyllostictaceae</taxon>
        <taxon>Phyllosticta</taxon>
    </lineage>
</organism>
<evidence type="ECO:0000313" key="2">
    <source>
        <dbReference type="EMBL" id="KAK7556863.1"/>
    </source>
</evidence>
<name>A0ABR1MSY5_9PEZI</name>
<reference evidence="2 3" key="1">
    <citation type="submission" date="2024-04" db="EMBL/GenBank/DDBJ databases">
        <title>Phyllosticta paracitricarpa is synonymous to the EU quarantine fungus P. citricarpa based on phylogenomic analyses.</title>
        <authorList>
            <consortium name="Lawrence Berkeley National Laboratory"/>
            <person name="Van Ingen-Buijs V.A."/>
            <person name="Van Westerhoven A.C."/>
            <person name="Haridas S."/>
            <person name="Skiadas P."/>
            <person name="Martin F."/>
            <person name="Groenewald J.Z."/>
            <person name="Crous P.W."/>
            <person name="Seidl M.F."/>
        </authorList>
    </citation>
    <scope>NUCLEOTIDE SEQUENCE [LARGE SCALE GENOMIC DNA]</scope>
    <source>
        <strain evidence="2 3">CBS 122670</strain>
    </source>
</reference>
<evidence type="ECO:0000256" key="1">
    <source>
        <dbReference type="SAM" id="Phobius"/>
    </source>
</evidence>
<sequence>MYTQVDVSVMSWQIIARPISFALFIGMSVVLLAVAAAVLWYTSGTKTVSPNRIGFPTLDFAVYTDPERVNRAATTLGDHGGKFAVADKLKIERVVIRKEQNDIAREYFEPCKDFVV</sequence>
<accession>A0ABR1MSY5</accession>
<keyword evidence="3" id="KW-1185">Reference proteome</keyword>
<comment type="caution">
    <text evidence="2">The sequence shown here is derived from an EMBL/GenBank/DDBJ whole genome shotgun (WGS) entry which is preliminary data.</text>
</comment>
<proteinExistence type="predicted"/>
<keyword evidence="1" id="KW-1133">Transmembrane helix</keyword>
<feature type="transmembrane region" description="Helical" evidence="1">
    <location>
        <begin position="21"/>
        <end position="41"/>
    </location>
</feature>
<evidence type="ECO:0000313" key="3">
    <source>
        <dbReference type="Proteomes" id="UP001365128"/>
    </source>
</evidence>
<dbReference type="EMBL" id="JBBPDW010000001">
    <property type="protein sequence ID" value="KAK7556863.1"/>
    <property type="molecule type" value="Genomic_DNA"/>
</dbReference>
<dbReference type="Proteomes" id="UP001365128">
    <property type="component" value="Unassembled WGS sequence"/>
</dbReference>